<dbReference type="AlphaFoldDB" id="A0A2H9VLB0"/>
<feature type="transmembrane region" description="Helical" evidence="1">
    <location>
        <begin position="106"/>
        <end position="125"/>
    </location>
</feature>
<keyword evidence="1" id="KW-1133">Transmembrane helix</keyword>
<keyword evidence="1" id="KW-0812">Transmembrane</keyword>
<comment type="caution">
    <text evidence="2">The sequence shown here is derived from an EMBL/GenBank/DDBJ whole genome shotgun (WGS) entry which is preliminary data.</text>
</comment>
<feature type="transmembrane region" description="Helical" evidence="1">
    <location>
        <begin position="159"/>
        <end position="177"/>
    </location>
</feature>
<keyword evidence="1" id="KW-0472">Membrane</keyword>
<dbReference type="InterPro" id="IPR046487">
    <property type="entry name" value="DUF6580"/>
</dbReference>
<dbReference type="OrthoDB" id="9806699at2"/>
<reference evidence="2 3" key="1">
    <citation type="submission" date="2017-11" db="EMBL/GenBank/DDBJ databases">
        <title>Genomic Encyclopedia of Archaeal and Bacterial Type Strains, Phase II (KMG-II): From Individual Species to Whole Genera.</title>
        <authorList>
            <person name="Goeker M."/>
        </authorList>
    </citation>
    <scope>NUCLEOTIDE SEQUENCE [LARGE SCALE GENOMIC DNA]</scope>
    <source>
        <strain evidence="2 3">DSM 28175</strain>
    </source>
</reference>
<evidence type="ECO:0000313" key="3">
    <source>
        <dbReference type="Proteomes" id="UP000242687"/>
    </source>
</evidence>
<organism evidence="2 3">
    <name type="scientific">Mucilaginibacter auburnensis</name>
    <dbReference type="NCBI Taxonomy" id="1457233"/>
    <lineage>
        <taxon>Bacteria</taxon>
        <taxon>Pseudomonadati</taxon>
        <taxon>Bacteroidota</taxon>
        <taxon>Sphingobacteriia</taxon>
        <taxon>Sphingobacteriales</taxon>
        <taxon>Sphingobacteriaceae</taxon>
        <taxon>Mucilaginibacter</taxon>
    </lineage>
</organism>
<keyword evidence="3" id="KW-1185">Reference proteome</keyword>
<feature type="transmembrane region" description="Helical" evidence="1">
    <location>
        <begin position="32"/>
        <end position="50"/>
    </location>
</feature>
<feature type="transmembrane region" description="Helical" evidence="1">
    <location>
        <begin position="81"/>
        <end position="99"/>
    </location>
</feature>
<dbReference type="RefSeq" id="WP_100341492.1">
    <property type="nucleotide sequence ID" value="NZ_PGFJ01000002.1"/>
</dbReference>
<feature type="transmembrane region" description="Helical" evidence="1">
    <location>
        <begin position="57"/>
        <end position="75"/>
    </location>
</feature>
<evidence type="ECO:0000256" key="1">
    <source>
        <dbReference type="SAM" id="Phobius"/>
    </source>
</evidence>
<accession>A0A2H9VLB0</accession>
<dbReference type="Proteomes" id="UP000242687">
    <property type="component" value="Unassembled WGS sequence"/>
</dbReference>
<evidence type="ECO:0000313" key="2">
    <source>
        <dbReference type="EMBL" id="PJJ79129.1"/>
    </source>
</evidence>
<dbReference type="EMBL" id="PGFJ01000002">
    <property type="protein sequence ID" value="PJJ79129.1"/>
    <property type="molecule type" value="Genomic_DNA"/>
</dbReference>
<sequence>MSLQKINLRTVVLILMIIAATAMRFVSYEYKWMSNFSPVGAIAMFGGVYFADKWKAYAVVLLSLYASDVVINYLYSHTWMFFTGDTFWNCVCFSLTILVGSLIKEINIGTSVLILLAPVTIHWLIMDMPWINDAGGLYPKTLAGYAESLYNAIEFERNMLFGDAVFGLILFGGFELAKKKFSALRPRTELAL</sequence>
<protein>
    <submittedName>
        <fullName evidence="2">Uncharacterized protein</fullName>
    </submittedName>
</protein>
<dbReference type="Pfam" id="PF20221">
    <property type="entry name" value="DUF6580"/>
    <property type="match status" value="1"/>
</dbReference>
<name>A0A2H9VLB0_9SPHI</name>
<proteinExistence type="predicted"/>
<gene>
    <name evidence="2" type="ORF">CLV57_2254</name>
</gene>
<feature type="transmembrane region" description="Helical" evidence="1">
    <location>
        <begin position="7"/>
        <end position="26"/>
    </location>
</feature>